<proteinExistence type="predicted"/>
<dbReference type="AlphaFoldDB" id="A0AAV5W839"/>
<dbReference type="Pfam" id="PF24982">
    <property type="entry name" value="DUF7773"/>
    <property type="match status" value="1"/>
</dbReference>
<evidence type="ECO:0000313" key="3">
    <source>
        <dbReference type="EMBL" id="GMT26034.1"/>
    </source>
</evidence>
<evidence type="ECO:0000313" key="4">
    <source>
        <dbReference type="Proteomes" id="UP001432322"/>
    </source>
</evidence>
<keyword evidence="1" id="KW-0732">Signal</keyword>
<evidence type="ECO:0000256" key="1">
    <source>
        <dbReference type="SAM" id="SignalP"/>
    </source>
</evidence>
<feature type="signal peptide" evidence="1">
    <location>
        <begin position="1"/>
        <end position="27"/>
    </location>
</feature>
<evidence type="ECO:0000259" key="2">
    <source>
        <dbReference type="Pfam" id="PF24982"/>
    </source>
</evidence>
<dbReference type="InterPro" id="IPR056675">
    <property type="entry name" value="DUF7773"/>
</dbReference>
<feature type="non-terminal residue" evidence="3">
    <location>
        <position position="107"/>
    </location>
</feature>
<dbReference type="Proteomes" id="UP001432322">
    <property type="component" value="Unassembled WGS sequence"/>
</dbReference>
<protein>
    <recommendedName>
        <fullName evidence="2">DUF7773 domain-containing protein</fullName>
    </recommendedName>
</protein>
<dbReference type="EMBL" id="BTSY01000004">
    <property type="protein sequence ID" value="GMT26034.1"/>
    <property type="molecule type" value="Genomic_DNA"/>
</dbReference>
<accession>A0AAV5W839</accession>
<keyword evidence="4" id="KW-1185">Reference proteome</keyword>
<feature type="chain" id="PRO_5043507006" description="DUF7773 domain-containing protein" evidence="1">
    <location>
        <begin position="28"/>
        <end position="107"/>
    </location>
</feature>
<reference evidence="3" key="1">
    <citation type="submission" date="2023-10" db="EMBL/GenBank/DDBJ databases">
        <title>Genome assembly of Pristionchus species.</title>
        <authorList>
            <person name="Yoshida K."/>
            <person name="Sommer R.J."/>
        </authorList>
    </citation>
    <scope>NUCLEOTIDE SEQUENCE</scope>
    <source>
        <strain evidence="3">RS5133</strain>
    </source>
</reference>
<name>A0AAV5W839_9BILA</name>
<gene>
    <name evidence="3" type="ORF">PFISCL1PPCAC_17331</name>
</gene>
<organism evidence="3 4">
    <name type="scientific">Pristionchus fissidentatus</name>
    <dbReference type="NCBI Taxonomy" id="1538716"/>
    <lineage>
        <taxon>Eukaryota</taxon>
        <taxon>Metazoa</taxon>
        <taxon>Ecdysozoa</taxon>
        <taxon>Nematoda</taxon>
        <taxon>Chromadorea</taxon>
        <taxon>Rhabditida</taxon>
        <taxon>Rhabditina</taxon>
        <taxon>Diplogasteromorpha</taxon>
        <taxon>Diplogasteroidea</taxon>
        <taxon>Neodiplogasteridae</taxon>
        <taxon>Pristionchus</taxon>
    </lineage>
</organism>
<comment type="caution">
    <text evidence="3">The sequence shown here is derived from an EMBL/GenBank/DDBJ whole genome shotgun (WGS) entry which is preliminary data.</text>
</comment>
<feature type="domain" description="DUF7773" evidence="2">
    <location>
        <begin position="28"/>
        <end position="107"/>
    </location>
</feature>
<sequence>MSTPSSLNRLAAIAFLVMLHLMSTVEALLCYQTNNFLIDDSDPAPCPKADQVCFAEFFAANKSGVFSHHYNRFCVHPLNCVLRNLPLNRDIELVHLEKVIQDSFYKH</sequence>